<accession>A0ABY7E6D8</accession>
<feature type="non-terminal residue" evidence="2">
    <location>
        <position position="1"/>
    </location>
</feature>
<gene>
    <name evidence="2" type="ORF">MAR_020799</name>
</gene>
<dbReference type="Proteomes" id="UP001164746">
    <property type="component" value="Chromosome 5"/>
</dbReference>
<feature type="region of interest" description="Disordered" evidence="1">
    <location>
        <begin position="85"/>
        <end position="114"/>
    </location>
</feature>
<proteinExistence type="predicted"/>
<evidence type="ECO:0000256" key="1">
    <source>
        <dbReference type="SAM" id="MobiDB-lite"/>
    </source>
</evidence>
<protein>
    <submittedName>
        <fullName evidence="2">Uncharacterized protein</fullName>
    </submittedName>
</protein>
<evidence type="ECO:0000313" key="3">
    <source>
        <dbReference type="Proteomes" id="UP001164746"/>
    </source>
</evidence>
<reference evidence="2" key="1">
    <citation type="submission" date="2022-11" db="EMBL/GenBank/DDBJ databases">
        <title>Centuries of genome instability and evolution in soft-shell clam transmissible cancer (bioRxiv).</title>
        <authorList>
            <person name="Hart S.F.M."/>
            <person name="Yonemitsu M.A."/>
            <person name="Giersch R.M."/>
            <person name="Beal B.F."/>
            <person name="Arriagada G."/>
            <person name="Davis B.W."/>
            <person name="Ostrander E.A."/>
            <person name="Goff S.P."/>
            <person name="Metzger M.J."/>
        </authorList>
    </citation>
    <scope>NUCLEOTIDE SEQUENCE</scope>
    <source>
        <strain evidence="2">MELC-2E11</strain>
        <tissue evidence="2">Siphon/mantle</tissue>
    </source>
</reference>
<evidence type="ECO:0000313" key="2">
    <source>
        <dbReference type="EMBL" id="WAR05430.1"/>
    </source>
</evidence>
<name>A0ABY7E6D8_MYAAR</name>
<organism evidence="2 3">
    <name type="scientific">Mya arenaria</name>
    <name type="common">Soft-shell clam</name>
    <dbReference type="NCBI Taxonomy" id="6604"/>
    <lineage>
        <taxon>Eukaryota</taxon>
        <taxon>Metazoa</taxon>
        <taxon>Spiralia</taxon>
        <taxon>Lophotrochozoa</taxon>
        <taxon>Mollusca</taxon>
        <taxon>Bivalvia</taxon>
        <taxon>Autobranchia</taxon>
        <taxon>Heteroconchia</taxon>
        <taxon>Euheterodonta</taxon>
        <taxon>Imparidentia</taxon>
        <taxon>Neoheterodontei</taxon>
        <taxon>Myida</taxon>
        <taxon>Myoidea</taxon>
        <taxon>Myidae</taxon>
        <taxon>Mya</taxon>
    </lineage>
</organism>
<feature type="compositionally biased region" description="Basic and acidic residues" evidence="1">
    <location>
        <begin position="85"/>
        <end position="95"/>
    </location>
</feature>
<dbReference type="EMBL" id="CP111016">
    <property type="protein sequence ID" value="WAR05430.1"/>
    <property type="molecule type" value="Genomic_DNA"/>
</dbReference>
<sequence>MPSNRDPQRNTPRPIVAKFSFFKEREEVRRSGYMLKGTTFGIKEIEMKCRELYPLVRHFRAQKRHTVLVRDRLFVDGREVRAGEIDTSQDRRGDHGLPTGSGIRGCGGARYQHQ</sequence>
<keyword evidence="3" id="KW-1185">Reference proteome</keyword>